<evidence type="ECO:0000256" key="1">
    <source>
        <dbReference type="SAM" id="Phobius"/>
    </source>
</evidence>
<feature type="transmembrane region" description="Helical" evidence="1">
    <location>
        <begin position="34"/>
        <end position="53"/>
    </location>
</feature>
<reference evidence="2 3" key="1">
    <citation type="submission" date="2022-12" db="EMBL/GenBank/DDBJ databases">
        <title>Polyphasic characterization of Geotalea uranireducens NIT-SL11 newly isolated from a complex of sewage sludge and microbially reduced graphene oxide.</title>
        <authorList>
            <person name="Xie L."/>
            <person name="Yoshida N."/>
            <person name="Meng L."/>
        </authorList>
    </citation>
    <scope>NUCLEOTIDE SEQUENCE [LARGE SCALE GENOMIC DNA]</scope>
    <source>
        <strain evidence="2 3">NIT-SL11</strain>
    </source>
</reference>
<evidence type="ECO:0008006" key="4">
    <source>
        <dbReference type="Google" id="ProtNLM"/>
    </source>
</evidence>
<dbReference type="Proteomes" id="UP001317705">
    <property type="component" value="Chromosome"/>
</dbReference>
<keyword evidence="1" id="KW-0472">Membrane</keyword>
<evidence type="ECO:0000313" key="2">
    <source>
        <dbReference type="EMBL" id="BDV41869.1"/>
    </source>
</evidence>
<name>A0ABM8EHI0_9BACT</name>
<keyword evidence="3" id="KW-1185">Reference proteome</keyword>
<proteinExistence type="predicted"/>
<organism evidence="2 3">
    <name type="scientific">Geotalea uraniireducens</name>
    <dbReference type="NCBI Taxonomy" id="351604"/>
    <lineage>
        <taxon>Bacteria</taxon>
        <taxon>Pseudomonadati</taxon>
        <taxon>Thermodesulfobacteriota</taxon>
        <taxon>Desulfuromonadia</taxon>
        <taxon>Geobacterales</taxon>
        <taxon>Geobacteraceae</taxon>
        <taxon>Geotalea</taxon>
    </lineage>
</organism>
<gene>
    <name evidence="2" type="ORF">GURASL_07920</name>
</gene>
<dbReference type="RefSeq" id="WP_282001975.1">
    <property type="nucleotide sequence ID" value="NZ_AP027151.1"/>
</dbReference>
<accession>A0ABM8EHI0</accession>
<sequence length="98" mass="10868">MAQHVIPAYLALLLVIIVPGVAGGILAANRARNFIGWSILCGLFPIFLLVIYFHKPLREVEGKFRKCRSCGEFIKWRDACCKYCTAPQYPTDPPASAA</sequence>
<keyword evidence="1" id="KW-0812">Transmembrane</keyword>
<protein>
    <recommendedName>
        <fullName evidence="4">Zinc ribbon domain-containing protein</fullName>
    </recommendedName>
</protein>
<feature type="transmembrane region" description="Helical" evidence="1">
    <location>
        <begin position="7"/>
        <end position="28"/>
    </location>
</feature>
<keyword evidence="1" id="KW-1133">Transmembrane helix</keyword>
<evidence type="ECO:0000313" key="3">
    <source>
        <dbReference type="Proteomes" id="UP001317705"/>
    </source>
</evidence>
<dbReference type="EMBL" id="AP027151">
    <property type="protein sequence ID" value="BDV41869.1"/>
    <property type="molecule type" value="Genomic_DNA"/>
</dbReference>